<dbReference type="AlphaFoldDB" id="A0AA37FUN2"/>
<accession>A0AA37FUN2</accession>
<feature type="compositionally biased region" description="Basic and acidic residues" evidence="1">
    <location>
        <begin position="467"/>
        <end position="479"/>
    </location>
</feature>
<feature type="region of interest" description="Disordered" evidence="1">
    <location>
        <begin position="396"/>
        <end position="415"/>
    </location>
</feature>
<feature type="compositionally biased region" description="Polar residues" evidence="1">
    <location>
        <begin position="405"/>
        <end position="415"/>
    </location>
</feature>
<dbReference type="EMBL" id="BPNN01000022">
    <property type="protein sequence ID" value="GJA63260.1"/>
    <property type="molecule type" value="Genomic_DNA"/>
</dbReference>
<sequence>MSVSGLAEGFLAGFNTMDRYQRGQKEDARQERELGLRDAMVKQNKENSDRDFSLRKATFDNSVEQQKTANEQWGQEFDLKKKEADSLRAYRNDNLVLAQAAERRAKQENDWLVSERVNQKLLEDSLPLIDSAFQARLRGEADPAGYVDLMKNKEFQKGGALYRFNFDRYSDNQHLQDARQIVPQISGLMKDIDSGKLSWENEDDQRAIVQRINSSKIIGPLNTILEQEVKRGIGEVDAASGKKITDKELTHVIPTQDGRGVMYGLKVTYADGSTADSVVTEGRSTQPGDPVKVSKWGDLIKTVYQRSQMYHQLSGAGQNRETLNRVGQNLGLAQQADLKGHKQASVDLIKELNKNVAKVLSSDAVGSLEERQAQAKQLLASYEENQAKIDSIYGVSNGAAPDESSGVNPEQWSQGNPERQQFMREAEQGGWLGSYLESPEKMDGAFALWRQAVAKEEAAKQAAASAERIREIEGPKEPQRPSLAQARQLASANMATGSGKPPQPYGKPVDVMGLIKAHNQSNADKQASDGYGLYQHGYK</sequence>
<evidence type="ECO:0000313" key="2">
    <source>
        <dbReference type="EMBL" id="GJA63260.1"/>
    </source>
</evidence>
<comment type="caution">
    <text evidence="2">The sequence shown here is derived from an EMBL/GenBank/DDBJ whole genome shotgun (WGS) entry which is preliminary data.</text>
</comment>
<protein>
    <submittedName>
        <fullName evidence="2">Uncharacterized protein</fullName>
    </submittedName>
</protein>
<evidence type="ECO:0000256" key="1">
    <source>
        <dbReference type="SAM" id="MobiDB-lite"/>
    </source>
</evidence>
<gene>
    <name evidence="2" type="ORF">KAM351_18710</name>
</gene>
<reference evidence="2" key="1">
    <citation type="submission" date="2021-07" db="EMBL/GenBank/DDBJ databases">
        <title>Draft genome sequence of carbapenem-resistant Aeromonas spp. in Japan.</title>
        <authorList>
            <person name="Maehana S."/>
            <person name="Suzuki M."/>
            <person name="Kitasato H."/>
        </authorList>
    </citation>
    <scope>NUCLEOTIDE SEQUENCE</scope>
    <source>
        <strain evidence="2">KAM351</strain>
    </source>
</reference>
<feature type="region of interest" description="Disordered" evidence="1">
    <location>
        <begin position="465"/>
        <end position="539"/>
    </location>
</feature>
<dbReference type="RefSeq" id="WP_223918179.1">
    <property type="nucleotide sequence ID" value="NZ_BPNJ01000020.1"/>
</dbReference>
<organism evidence="2 3">
    <name type="scientific">Aeromonas caviae</name>
    <name type="common">Aeromonas punctata</name>
    <dbReference type="NCBI Taxonomy" id="648"/>
    <lineage>
        <taxon>Bacteria</taxon>
        <taxon>Pseudomonadati</taxon>
        <taxon>Pseudomonadota</taxon>
        <taxon>Gammaproteobacteria</taxon>
        <taxon>Aeromonadales</taxon>
        <taxon>Aeromonadaceae</taxon>
        <taxon>Aeromonas</taxon>
    </lineage>
</organism>
<dbReference type="Proteomes" id="UP000886934">
    <property type="component" value="Unassembled WGS sequence"/>
</dbReference>
<name>A0AA37FUN2_AERCA</name>
<proteinExistence type="predicted"/>
<evidence type="ECO:0000313" key="3">
    <source>
        <dbReference type="Proteomes" id="UP000886934"/>
    </source>
</evidence>